<gene>
    <name evidence="2" type="ORF">RJG54_00470</name>
</gene>
<keyword evidence="1" id="KW-1133">Transmembrane helix</keyword>
<protein>
    <submittedName>
        <fullName evidence="2">Uncharacterized protein</fullName>
    </submittedName>
</protein>
<evidence type="ECO:0000256" key="1">
    <source>
        <dbReference type="SAM" id="Phobius"/>
    </source>
</evidence>
<keyword evidence="1" id="KW-0472">Membrane</keyword>
<sequence length="99" mass="11536">MMAIKDYFLTVFVRAIIGYVLFLFFLLVIFVGYIVIADLTSAVNFITRLTDNGFAKIVVWLPLVLSLFKADAKASNETKKFYKQTEHFFEMYDTTKGRW</sequence>
<organism evidence="2">
    <name type="scientific">Arcobacter sp. AZ-2023</name>
    <dbReference type="NCBI Taxonomy" id="3074453"/>
    <lineage>
        <taxon>Bacteria</taxon>
        <taxon>Pseudomonadati</taxon>
        <taxon>Campylobacterota</taxon>
        <taxon>Epsilonproteobacteria</taxon>
        <taxon>Campylobacterales</taxon>
        <taxon>Arcobacteraceae</taxon>
        <taxon>Arcobacter</taxon>
    </lineage>
</organism>
<proteinExistence type="predicted"/>
<dbReference type="AlphaFoldDB" id="A0AA96CYB2"/>
<name>A0AA96CYB2_9BACT</name>
<accession>A0AA96CYB2</accession>
<keyword evidence="1" id="KW-0812">Transmembrane</keyword>
<dbReference type="EMBL" id="CP134846">
    <property type="protein sequence ID" value="WNL16904.1"/>
    <property type="molecule type" value="Genomic_DNA"/>
</dbReference>
<evidence type="ECO:0000313" key="2">
    <source>
        <dbReference type="EMBL" id="WNL16904.1"/>
    </source>
</evidence>
<feature type="transmembrane region" description="Helical" evidence="1">
    <location>
        <begin position="7"/>
        <end position="33"/>
    </location>
</feature>
<reference evidence="2" key="1">
    <citation type="submission" date="2023-09" db="EMBL/GenBank/DDBJ databases">
        <title>Arcobacter tbilisiensis sp. nov. isolated from chicken meat in Tbilisi, Georgia.</title>
        <authorList>
            <person name="Matthias R."/>
            <person name="Zautner A.E."/>
        </authorList>
    </citation>
    <scope>NUCLEOTIDE SEQUENCE</scope>
    <source>
        <strain evidence="2">LEO 107</strain>
    </source>
</reference>